<dbReference type="EMBL" id="CP000922">
    <property type="protein sequence ID" value="ACJ35041.1"/>
    <property type="molecule type" value="Genomic_DNA"/>
</dbReference>
<dbReference type="STRING" id="491915.Aflv_2688"/>
<protein>
    <submittedName>
        <fullName evidence="1">Uncharacterized conserved protein</fullName>
    </submittedName>
</protein>
<evidence type="ECO:0000313" key="1">
    <source>
        <dbReference type="EMBL" id="ACJ35041.1"/>
    </source>
</evidence>
<reference evidence="1 2" key="1">
    <citation type="journal article" date="2008" name="Genome Biol.">
        <title>Encapsulated in silica: genome, proteome and physiology of the thermophilic bacterium Anoxybacillus flavithermus WK1.</title>
        <authorList>
            <person name="Saw J.H."/>
            <person name="Mountain B.W."/>
            <person name="Feng L."/>
            <person name="Omelchenko M.V."/>
            <person name="Hou S."/>
            <person name="Saito J.A."/>
            <person name="Stott M.B."/>
            <person name="Li D."/>
            <person name="Zhao G."/>
            <person name="Wu J."/>
            <person name="Galperin M.Y."/>
            <person name="Koonin E.V."/>
            <person name="Makarova K.S."/>
            <person name="Wolf Y.I."/>
            <person name="Rigden D.J."/>
            <person name="Dunfield P.F."/>
            <person name="Wang L."/>
            <person name="Alam M."/>
        </authorList>
    </citation>
    <scope>NUCLEOTIDE SEQUENCE [LARGE SCALE GENOMIC DNA]</scope>
    <source>
        <strain evidence="2">DSM 21510 / WK1</strain>
    </source>
</reference>
<dbReference type="eggNOG" id="ENOG5033GA6">
    <property type="taxonomic scope" value="Bacteria"/>
</dbReference>
<proteinExistence type="predicted"/>
<dbReference type="InterPro" id="IPR036209">
    <property type="entry name" value="YwmB-like_sf"/>
</dbReference>
<dbReference type="AlphaFoldDB" id="B7GMD9"/>
<dbReference type="KEGG" id="afl:Aflv_2688"/>
<dbReference type="Gene3D" id="3.30.2030.10">
    <property type="entry name" value="YwmB-like"/>
    <property type="match status" value="1"/>
</dbReference>
<gene>
    <name evidence="1" type="ordered locus">Aflv_2688</name>
</gene>
<accession>B7GMD9</accession>
<dbReference type="SUPFAM" id="SSF143842">
    <property type="entry name" value="YwmB-like"/>
    <property type="match status" value="1"/>
</dbReference>
<dbReference type="Pfam" id="PF08680">
    <property type="entry name" value="DUF1779"/>
    <property type="match status" value="1"/>
</dbReference>
<dbReference type="InterPro" id="IPR014794">
    <property type="entry name" value="DUF1779"/>
</dbReference>
<organism evidence="1 2">
    <name type="scientific">Anoxybacillus flavithermus (strain DSM 21510 / WK1)</name>
    <dbReference type="NCBI Taxonomy" id="491915"/>
    <lineage>
        <taxon>Bacteria</taxon>
        <taxon>Bacillati</taxon>
        <taxon>Bacillota</taxon>
        <taxon>Bacilli</taxon>
        <taxon>Bacillales</taxon>
        <taxon>Anoxybacillaceae</taxon>
        <taxon>Anoxybacillus</taxon>
    </lineage>
</organism>
<dbReference type="Proteomes" id="UP000000742">
    <property type="component" value="Chromosome"/>
</dbReference>
<dbReference type="HOGENOM" id="CLU_080921_0_0_9"/>
<name>B7GMD9_ANOFW</name>
<dbReference type="Gene3D" id="3.30.360.40">
    <property type="entry name" value="YwmB-like"/>
    <property type="match status" value="1"/>
</dbReference>
<evidence type="ECO:0000313" key="2">
    <source>
        <dbReference type="Proteomes" id="UP000000742"/>
    </source>
</evidence>
<sequence length="255" mass="29584">MSIFFTYVPFRSGNNKAKERKGEKMKKRWLALVIFCLLLSGYRMYDDGRVEREITKINDMLGVFDAHHIYLKRWNVYAKEQVLTNDPHNWIQQYVRTWSSFRWTVEPHKMIGKRETSACVETIQLITVAHHPAVLVLYEATGSTWNKQLERTLVRQTTKLFEKPTFFTCITGEFDDKMKGVLFDKAVRLLASFQAQPIESLREETFVSVSAYTEQWKTSLSVGQQQMNLQLALRQDGLGAQTTVVIGTPIITAEY</sequence>